<keyword evidence="3" id="KW-1185">Reference proteome</keyword>
<evidence type="ECO:0000313" key="3">
    <source>
        <dbReference type="Proteomes" id="UP000054387"/>
    </source>
</evidence>
<dbReference type="Proteomes" id="UP000054387">
    <property type="component" value="Unassembled WGS sequence"/>
</dbReference>
<evidence type="ECO:0000256" key="1">
    <source>
        <dbReference type="SAM" id="MobiDB-lite"/>
    </source>
</evidence>
<protein>
    <submittedName>
        <fullName evidence="2">Uncharacterized protein</fullName>
    </submittedName>
</protein>
<reference evidence="2 3" key="1">
    <citation type="submission" date="2015-12" db="EMBL/GenBank/DDBJ databases">
        <title>Haloprofundus marisrubri gen. nov., sp. nov., an extremely halophilic archaeon isolated from the Discovery deep brine-seawater interface in the Red Sea.</title>
        <authorList>
            <person name="Zhang G."/>
            <person name="Stingl U."/>
            <person name="Rashid M."/>
        </authorList>
    </citation>
    <scope>NUCLEOTIDE SEQUENCE [LARGE SCALE GENOMIC DNA]</scope>
    <source>
        <strain evidence="2 3">SB9</strain>
    </source>
</reference>
<gene>
    <name evidence="2" type="ORF">AUR64_00345</name>
</gene>
<sequence>MGGKRTEACGRCSMSSVVSVATEGSDEEENERRSPFSGARIELDDEELRRASPSAWFESTRRRLDSIATKLTYGER</sequence>
<name>A0A0W1RE13_9EURY</name>
<dbReference type="EMBL" id="LOPU01000001">
    <property type="protein sequence ID" value="KTG11676.1"/>
    <property type="molecule type" value="Genomic_DNA"/>
</dbReference>
<proteinExistence type="predicted"/>
<dbReference type="InterPro" id="IPR058320">
    <property type="entry name" value="DUF8007"/>
</dbReference>
<dbReference type="Pfam" id="PF26029">
    <property type="entry name" value="DUF8007"/>
    <property type="match status" value="1"/>
</dbReference>
<comment type="caution">
    <text evidence="2">The sequence shown here is derived from an EMBL/GenBank/DDBJ whole genome shotgun (WGS) entry which is preliminary data.</text>
</comment>
<organism evidence="2 3">
    <name type="scientific">Haloprofundus marisrubri</name>
    <dbReference type="NCBI Taxonomy" id="1514971"/>
    <lineage>
        <taxon>Archaea</taxon>
        <taxon>Methanobacteriati</taxon>
        <taxon>Methanobacteriota</taxon>
        <taxon>Stenosarchaea group</taxon>
        <taxon>Halobacteria</taxon>
        <taxon>Halobacteriales</taxon>
        <taxon>Haloferacaceae</taxon>
        <taxon>Haloprofundus</taxon>
    </lineage>
</organism>
<dbReference type="STRING" id="1514971.AUR64_00345"/>
<feature type="region of interest" description="Disordered" evidence="1">
    <location>
        <begin position="16"/>
        <end position="39"/>
    </location>
</feature>
<dbReference type="OrthoDB" id="165777at2157"/>
<dbReference type="AlphaFoldDB" id="A0A0W1RE13"/>
<evidence type="ECO:0000313" key="2">
    <source>
        <dbReference type="EMBL" id="KTG11676.1"/>
    </source>
</evidence>
<accession>A0A0W1RE13</accession>